<evidence type="ECO:0000313" key="3">
    <source>
        <dbReference type="Proteomes" id="UP000499080"/>
    </source>
</evidence>
<evidence type="ECO:0008006" key="4">
    <source>
        <dbReference type="Google" id="ProtNLM"/>
    </source>
</evidence>
<dbReference type="PANTHER" id="PTHR46409:SF1">
    <property type="entry name" value="HTH PSQ-TYPE DOMAIN-CONTAINING PROTEIN"/>
    <property type="match status" value="1"/>
</dbReference>
<feature type="region of interest" description="Disordered" evidence="1">
    <location>
        <begin position="1"/>
        <end position="20"/>
    </location>
</feature>
<organism evidence="2 3">
    <name type="scientific">Araneus ventricosus</name>
    <name type="common">Orbweaver spider</name>
    <name type="synonym">Epeira ventricosa</name>
    <dbReference type="NCBI Taxonomy" id="182803"/>
    <lineage>
        <taxon>Eukaryota</taxon>
        <taxon>Metazoa</taxon>
        <taxon>Ecdysozoa</taxon>
        <taxon>Arthropoda</taxon>
        <taxon>Chelicerata</taxon>
        <taxon>Arachnida</taxon>
        <taxon>Araneae</taxon>
        <taxon>Araneomorphae</taxon>
        <taxon>Entelegynae</taxon>
        <taxon>Araneoidea</taxon>
        <taxon>Araneidae</taxon>
        <taxon>Araneus</taxon>
    </lineage>
</organism>
<comment type="caution">
    <text evidence="2">The sequence shown here is derived from an EMBL/GenBank/DDBJ whole genome shotgun (WGS) entry which is preliminary data.</text>
</comment>
<dbReference type="OrthoDB" id="6773164at2759"/>
<gene>
    <name evidence="2" type="ORF">AVEN_13801_1</name>
</gene>
<keyword evidence="3" id="KW-1185">Reference proteome</keyword>
<dbReference type="EMBL" id="BGPR01002220">
    <property type="protein sequence ID" value="GBM69937.1"/>
    <property type="molecule type" value="Genomic_DNA"/>
</dbReference>
<dbReference type="PANTHER" id="PTHR46409">
    <property type="entry name" value="HTH PSQ-TYPE DOMAIN-CONTAINING PROTEIN"/>
    <property type="match status" value="1"/>
</dbReference>
<name>A0A4Y2HWP1_ARAVE</name>
<reference evidence="2 3" key="1">
    <citation type="journal article" date="2019" name="Sci. Rep.">
        <title>Orb-weaving spider Araneus ventricosus genome elucidates the spidroin gene catalogue.</title>
        <authorList>
            <person name="Kono N."/>
            <person name="Nakamura H."/>
            <person name="Ohtoshi R."/>
            <person name="Moran D.A.P."/>
            <person name="Shinohara A."/>
            <person name="Yoshida Y."/>
            <person name="Fujiwara M."/>
            <person name="Mori M."/>
            <person name="Tomita M."/>
            <person name="Arakawa K."/>
        </authorList>
    </citation>
    <scope>NUCLEOTIDE SEQUENCE [LARGE SCALE GENOMIC DNA]</scope>
</reference>
<dbReference type="AlphaFoldDB" id="A0A4Y2HWP1"/>
<proteinExistence type="predicted"/>
<dbReference type="Proteomes" id="UP000499080">
    <property type="component" value="Unassembled WGS sequence"/>
</dbReference>
<sequence>MQSRSAVRWGQRHRNNKSSCEQSSFMQSQFGGIWAFLQQQRATTPAVVLLVSSGVWPIATACICKNGNCVNEGGKDICKCNPGYGNYKGNSCIACGCGPDTNCIWSHGRKPDKICFCKPGYSQQSGRCLACNCGPDSNCTFSGFLQQKKCICKPGYSGVQGKCVGIDPTNLSCDQKYLLDICTAISFGVGSSDLVKCQPGTLNLARWLKTANRILRLHISTSNLSNELTTLFVLILRVYAPSWFRIKVHHFIKDGARHMRHFISSSRYLPKKYRDII</sequence>
<accession>A0A4Y2HWP1</accession>
<evidence type="ECO:0000256" key="1">
    <source>
        <dbReference type="SAM" id="MobiDB-lite"/>
    </source>
</evidence>
<protein>
    <recommendedName>
        <fullName evidence="4">EGF-like domain-containing protein</fullName>
    </recommendedName>
</protein>
<evidence type="ECO:0000313" key="2">
    <source>
        <dbReference type="EMBL" id="GBM69937.1"/>
    </source>
</evidence>